<dbReference type="EMBL" id="CP036265">
    <property type="protein sequence ID" value="QDT14969.1"/>
    <property type="molecule type" value="Genomic_DNA"/>
</dbReference>
<protein>
    <recommendedName>
        <fullName evidence="2">Putative restriction endonuclease domain-containing protein</fullName>
    </recommendedName>
</protein>
<feature type="compositionally biased region" description="Low complexity" evidence="1">
    <location>
        <begin position="22"/>
        <end position="31"/>
    </location>
</feature>
<organism evidence="3 4">
    <name type="scientific">Alienimonas californiensis</name>
    <dbReference type="NCBI Taxonomy" id="2527989"/>
    <lineage>
        <taxon>Bacteria</taxon>
        <taxon>Pseudomonadati</taxon>
        <taxon>Planctomycetota</taxon>
        <taxon>Planctomycetia</taxon>
        <taxon>Planctomycetales</taxon>
        <taxon>Planctomycetaceae</taxon>
        <taxon>Alienimonas</taxon>
    </lineage>
</organism>
<dbReference type="SUPFAM" id="SSF52980">
    <property type="entry name" value="Restriction endonuclease-like"/>
    <property type="match status" value="1"/>
</dbReference>
<dbReference type="InterPro" id="IPR012296">
    <property type="entry name" value="Nuclease_put_TT1808"/>
</dbReference>
<dbReference type="PANTHER" id="PTHR34107">
    <property type="entry name" value="SLL0198 PROTEIN-RELATED"/>
    <property type="match status" value="1"/>
</dbReference>
<name>A0A517P6G2_9PLAN</name>
<feature type="compositionally biased region" description="Low complexity" evidence="1">
    <location>
        <begin position="1"/>
        <end position="15"/>
    </location>
</feature>
<sequence length="237" mass="24914">MSAVAEAPPVAAPVAGEERPASRPAAARRSAAPGLTVADLLAKFGPIPAGRVVSDPAPGTATPADHERLNAAGRGIFELIDGTLIEKPVSDLSSWLGGELFRLLANHVVEGKRGWVHPADGFFELPDGLRAPDASFTPRAARPEGLQERGYSDVPPALVAEVISPGNTRREMELKRSVYFAAGVQTIWEVDPLARTITVWTGPDADTVLREGDTLTGAPTLPEFSLPLSDLFAEAAG</sequence>
<dbReference type="Gene3D" id="3.90.1570.10">
    <property type="entry name" value="tt1808, chain A"/>
    <property type="match status" value="1"/>
</dbReference>
<evidence type="ECO:0000256" key="1">
    <source>
        <dbReference type="SAM" id="MobiDB-lite"/>
    </source>
</evidence>
<reference evidence="3 4" key="1">
    <citation type="submission" date="2019-02" db="EMBL/GenBank/DDBJ databases">
        <title>Deep-cultivation of Planctomycetes and their phenomic and genomic characterization uncovers novel biology.</title>
        <authorList>
            <person name="Wiegand S."/>
            <person name="Jogler M."/>
            <person name="Boedeker C."/>
            <person name="Pinto D."/>
            <person name="Vollmers J."/>
            <person name="Rivas-Marin E."/>
            <person name="Kohn T."/>
            <person name="Peeters S.H."/>
            <person name="Heuer A."/>
            <person name="Rast P."/>
            <person name="Oberbeckmann S."/>
            <person name="Bunk B."/>
            <person name="Jeske O."/>
            <person name="Meyerdierks A."/>
            <person name="Storesund J.E."/>
            <person name="Kallscheuer N."/>
            <person name="Luecker S."/>
            <person name="Lage O.M."/>
            <person name="Pohl T."/>
            <person name="Merkel B.J."/>
            <person name="Hornburger P."/>
            <person name="Mueller R.-W."/>
            <person name="Bruemmer F."/>
            <person name="Labrenz M."/>
            <person name="Spormann A.M."/>
            <person name="Op den Camp H."/>
            <person name="Overmann J."/>
            <person name="Amann R."/>
            <person name="Jetten M.S.M."/>
            <person name="Mascher T."/>
            <person name="Medema M.H."/>
            <person name="Devos D.P."/>
            <person name="Kaster A.-K."/>
            <person name="Ovreas L."/>
            <person name="Rohde M."/>
            <person name="Galperin M.Y."/>
            <person name="Jogler C."/>
        </authorList>
    </citation>
    <scope>NUCLEOTIDE SEQUENCE [LARGE SCALE GENOMIC DNA]</scope>
    <source>
        <strain evidence="3 4">CA12</strain>
    </source>
</reference>
<dbReference type="Proteomes" id="UP000318741">
    <property type="component" value="Chromosome"/>
</dbReference>
<dbReference type="AlphaFoldDB" id="A0A517P6G2"/>
<feature type="domain" description="Putative restriction endonuclease" evidence="2">
    <location>
        <begin position="69"/>
        <end position="228"/>
    </location>
</feature>
<dbReference type="OrthoDB" id="280487at2"/>
<gene>
    <name evidence="3" type="ORF">CA12_10490</name>
</gene>
<keyword evidence="4" id="KW-1185">Reference proteome</keyword>
<feature type="region of interest" description="Disordered" evidence="1">
    <location>
        <begin position="1"/>
        <end position="31"/>
    </location>
</feature>
<accession>A0A517P6G2</accession>
<dbReference type="PANTHER" id="PTHR34107:SF1">
    <property type="entry name" value="SLL0198 PROTEIN"/>
    <property type="match status" value="1"/>
</dbReference>
<dbReference type="InterPro" id="IPR011335">
    <property type="entry name" value="Restrct_endonuc-II-like"/>
</dbReference>
<evidence type="ECO:0000259" key="2">
    <source>
        <dbReference type="Pfam" id="PF05685"/>
    </source>
</evidence>
<dbReference type="Pfam" id="PF05685">
    <property type="entry name" value="Uma2"/>
    <property type="match status" value="1"/>
</dbReference>
<evidence type="ECO:0000313" key="4">
    <source>
        <dbReference type="Proteomes" id="UP000318741"/>
    </source>
</evidence>
<proteinExistence type="predicted"/>
<dbReference type="CDD" id="cd06260">
    <property type="entry name" value="DUF820-like"/>
    <property type="match status" value="1"/>
</dbReference>
<evidence type="ECO:0000313" key="3">
    <source>
        <dbReference type="EMBL" id="QDT14969.1"/>
    </source>
</evidence>
<dbReference type="KEGG" id="acaf:CA12_10490"/>
<dbReference type="RefSeq" id="WP_145357814.1">
    <property type="nucleotide sequence ID" value="NZ_CP036265.1"/>
</dbReference>
<dbReference type="InterPro" id="IPR008538">
    <property type="entry name" value="Uma2"/>
</dbReference>